<evidence type="ECO:0000256" key="5">
    <source>
        <dbReference type="ARBA" id="ARBA00022989"/>
    </source>
</evidence>
<dbReference type="GO" id="GO:0007165">
    <property type="term" value="P:signal transduction"/>
    <property type="evidence" value="ECO:0007669"/>
    <property type="project" value="UniProtKB-KW"/>
</dbReference>
<keyword evidence="11" id="KW-1185">Reference proteome</keyword>
<evidence type="ECO:0008006" key="12">
    <source>
        <dbReference type="Google" id="ProtNLM"/>
    </source>
</evidence>
<dbReference type="PANTHER" id="PTHR21137:SF44">
    <property type="entry name" value="ODORANT RECEPTOR 13A-RELATED"/>
    <property type="match status" value="1"/>
</dbReference>
<keyword evidence="3 9" id="KW-0812">Transmembrane</keyword>
<feature type="transmembrane region" description="Helical" evidence="9">
    <location>
        <begin position="163"/>
        <end position="181"/>
    </location>
</feature>
<dbReference type="GO" id="GO:0005886">
    <property type="term" value="C:plasma membrane"/>
    <property type="evidence" value="ECO:0007669"/>
    <property type="project" value="TreeGrafter"/>
</dbReference>
<proteinExistence type="predicted"/>
<dbReference type="Pfam" id="PF02949">
    <property type="entry name" value="7tm_6"/>
    <property type="match status" value="1"/>
</dbReference>
<evidence type="ECO:0000256" key="9">
    <source>
        <dbReference type="SAM" id="Phobius"/>
    </source>
</evidence>
<feature type="transmembrane region" description="Helical" evidence="9">
    <location>
        <begin position="312"/>
        <end position="334"/>
    </location>
</feature>
<dbReference type="Proteomes" id="UP000005204">
    <property type="component" value="Unassembled WGS sequence"/>
</dbReference>
<feature type="transmembrane region" description="Helical" evidence="9">
    <location>
        <begin position="232"/>
        <end position="256"/>
    </location>
</feature>
<comment type="subcellular location">
    <subcellularLocation>
        <location evidence="1">Membrane</location>
        <topology evidence="1">Multi-pass membrane protein</topology>
    </subcellularLocation>
</comment>
<reference evidence="11" key="1">
    <citation type="journal article" date="2008" name="Insect Biochem. Mol. Biol.">
        <title>The genome of a lepidopteran model insect, the silkworm Bombyx mori.</title>
        <authorList>
            <consortium name="International Silkworm Genome Consortium"/>
        </authorList>
    </citation>
    <scope>NUCLEOTIDE SEQUENCE [LARGE SCALE GENOMIC DNA]</scope>
    <source>
        <strain evidence="11">p50T</strain>
    </source>
</reference>
<feature type="transmembrane region" description="Helical" evidence="9">
    <location>
        <begin position="276"/>
        <end position="300"/>
    </location>
</feature>
<dbReference type="EnsemblMetazoa" id="XM_038017396.1">
    <property type="protein sequence ID" value="XP_037873324.1"/>
    <property type="gene ID" value="LOC105841938"/>
</dbReference>
<feature type="transmembrane region" description="Helical" evidence="9">
    <location>
        <begin position="419"/>
        <end position="439"/>
    </location>
</feature>
<keyword evidence="8" id="KW-0807">Transducer</keyword>
<evidence type="ECO:0000256" key="4">
    <source>
        <dbReference type="ARBA" id="ARBA00022725"/>
    </source>
</evidence>
<keyword evidence="5 9" id="KW-1133">Transmembrane helix</keyword>
<keyword evidence="2" id="KW-0716">Sensory transduction</keyword>
<dbReference type="GO" id="GO:0004984">
    <property type="term" value="F:olfactory receptor activity"/>
    <property type="evidence" value="ECO:0007669"/>
    <property type="project" value="InterPro"/>
</dbReference>
<evidence type="ECO:0000256" key="1">
    <source>
        <dbReference type="ARBA" id="ARBA00004141"/>
    </source>
</evidence>
<dbReference type="GO" id="GO:0005549">
    <property type="term" value="F:odorant binding"/>
    <property type="evidence" value="ECO:0007669"/>
    <property type="project" value="InterPro"/>
</dbReference>
<keyword evidence="4" id="KW-0552">Olfaction</keyword>
<evidence type="ECO:0000256" key="6">
    <source>
        <dbReference type="ARBA" id="ARBA00023136"/>
    </source>
</evidence>
<protein>
    <recommendedName>
        <fullName evidence="12">Odorant receptor</fullName>
    </recommendedName>
</protein>
<dbReference type="AlphaFoldDB" id="A0A8R2R4L3"/>
<reference evidence="10" key="2">
    <citation type="submission" date="2022-06" db="UniProtKB">
        <authorList>
            <consortium name="EnsemblMetazoa"/>
        </authorList>
    </citation>
    <scope>IDENTIFICATION</scope>
    <source>
        <strain evidence="10">p50T (Dazao)</strain>
    </source>
</reference>
<evidence type="ECO:0000256" key="7">
    <source>
        <dbReference type="ARBA" id="ARBA00023170"/>
    </source>
</evidence>
<feature type="transmembrane region" description="Helical" evidence="9">
    <location>
        <begin position="383"/>
        <end position="412"/>
    </location>
</feature>
<accession>A0A8R2R4L3</accession>
<evidence type="ECO:0000313" key="10">
    <source>
        <dbReference type="EnsemblMetazoa" id="XP_037873324.1"/>
    </source>
</evidence>
<evidence type="ECO:0000313" key="11">
    <source>
        <dbReference type="Proteomes" id="UP000005204"/>
    </source>
</evidence>
<name>A0A8R2R4L3_BOMMO</name>
<keyword evidence="6 9" id="KW-0472">Membrane</keyword>
<dbReference type="PANTHER" id="PTHR21137">
    <property type="entry name" value="ODORANT RECEPTOR"/>
    <property type="match status" value="1"/>
</dbReference>
<feature type="transmembrane region" description="Helical" evidence="9">
    <location>
        <begin position="72"/>
        <end position="92"/>
    </location>
</feature>
<organism evidence="10 11">
    <name type="scientific">Bombyx mori</name>
    <name type="common">Silk moth</name>
    <dbReference type="NCBI Taxonomy" id="7091"/>
    <lineage>
        <taxon>Eukaryota</taxon>
        <taxon>Metazoa</taxon>
        <taxon>Ecdysozoa</taxon>
        <taxon>Arthropoda</taxon>
        <taxon>Hexapoda</taxon>
        <taxon>Insecta</taxon>
        <taxon>Pterygota</taxon>
        <taxon>Neoptera</taxon>
        <taxon>Endopterygota</taxon>
        <taxon>Lepidoptera</taxon>
        <taxon>Glossata</taxon>
        <taxon>Ditrysia</taxon>
        <taxon>Bombycoidea</taxon>
        <taxon>Bombycidae</taxon>
        <taxon>Bombycinae</taxon>
        <taxon>Bombyx</taxon>
    </lineage>
</organism>
<sequence length="513" mass="59023">MSSLPYTYRKTYERYVNLLGTVGLDFFEKSRSCFVKRNIKLLIFNVLFLPFAAIQFGLMLKINAENFLEGALVVPIVVMFALGELFAAKLVCYNPILMHYKTAHGNADNENIIKMAIGVAKRSDIKYIFDEIGKLWPREDDIGKNIILTIWLRRIGLLLNCKIIFYFCRSYSIWTYITHLYRVAPLFQSSILDLGRGEDHHFIRDHFLIASMFSYRTVIFSIEHALGLVRPLFLCLDVISLNISAFFIFAVSNLAMFEIYPFLRTCYNLYVGNDDYILPFQLCGLWEVKSTVVYILTYILEIVGTTPCQLFLYLPFDLLIVTLTSNVSILLRLLQADLQNAIRLHRERPNTHYVNNHESYERIKEIVFRHQRILKIADKLSEVFGLVILVHVSLSAVVICFFGFLTVVYGGLIETISNFLTVLNLILIVFLIALGGQLLCDTSSNISDAAYNSLWYEGDLKLRKLMLFIITRSQNPCYLSALGFSNMTLRSFSKIMSTAWTYLSLLIQVYEGN</sequence>
<evidence type="ECO:0000256" key="2">
    <source>
        <dbReference type="ARBA" id="ARBA00022606"/>
    </source>
</evidence>
<evidence type="ECO:0000256" key="8">
    <source>
        <dbReference type="ARBA" id="ARBA00023224"/>
    </source>
</evidence>
<feature type="transmembrane region" description="Helical" evidence="9">
    <location>
        <begin position="41"/>
        <end position="60"/>
    </location>
</feature>
<keyword evidence="7" id="KW-0675">Receptor</keyword>
<evidence type="ECO:0000256" key="3">
    <source>
        <dbReference type="ARBA" id="ARBA00022692"/>
    </source>
</evidence>
<dbReference type="InterPro" id="IPR004117">
    <property type="entry name" value="7tm6_olfct_rcpt"/>
</dbReference>